<keyword evidence="5" id="KW-0997">Cell inner membrane</keyword>
<feature type="domain" description="K+ potassium transporter C-terminal" evidence="16">
    <location>
        <begin position="537"/>
        <end position="683"/>
    </location>
</feature>
<feature type="transmembrane region" description="Helical" evidence="13">
    <location>
        <begin position="73"/>
        <end position="94"/>
    </location>
</feature>
<comment type="catalytic activity">
    <reaction evidence="13">
        <text>K(+)(in) + H(+)(in) = K(+)(out) + H(+)(out)</text>
        <dbReference type="Rhea" id="RHEA:28490"/>
        <dbReference type="ChEBI" id="CHEBI:15378"/>
        <dbReference type="ChEBI" id="CHEBI:29103"/>
    </reaction>
</comment>
<evidence type="ECO:0000256" key="10">
    <source>
        <dbReference type="ARBA" id="ARBA00022989"/>
    </source>
</evidence>
<keyword evidence="10 13" id="KW-1133">Transmembrane helix</keyword>
<feature type="domain" description="K+ potassium transporter integral membrane" evidence="15">
    <location>
        <begin position="77"/>
        <end position="523"/>
    </location>
</feature>
<sequence>MSHNFAPGVAAQPAPAAPDAARDAAPAADETAGQVGGQPGGQTGDQTPAHGPATSGTLDAPEKAETRHGHAGFWTLLVGSVGVVYGDIGTSPLYAFREALVPARTDGILLPEEVIGTVSLILWALFMIVTVKYVAILLRMDNNGEGGILSLMALARKALGGSRIVFMLGLLGASLFYGDAVITPAISVLSAVEGLKLVTPALDDYVLPITVVIIVALFLVQNRGTGKVAAFFGPMTIVWFLAMALAALPHIALHPEVFRAVNPWHAVVYLLGHGTGALVALGAVFLAVTGAEALFADLGHFGRKPIQVAWVCLVFPALALNYLGQAALVLEKPDTADPFFQLVPAWGLLPMVVLATLATVVASQAVITGAFSLSRQAIQLGLLPRLEIRHTSESHAGQIYLPQINSLLMIGVVLLAVLFKSSSSLASAYGIAVTGTMLLTASMTFLVIWRMWGWSPVAAAAVMLPFIVLEFLFLLSNLIKVVEGGYVPLLLAGGLIILMWTWVRGVTILFNKTRKTDVPLVELVGMLEKSPPHHVRGTAVFLTSDPEIAPAALLHNLKHNKVLHEKNVILTVETVDTPRSNEADKVRIEPVGPHFYKVVMKFGYMETPNIPKTLVLLRRQGFKFDIMATSFFLSRRSIRPAAHSGMPLWQDRIFITLAKNANDATDFFQIPTGRVVEVGTQVTV</sequence>
<feature type="compositionally biased region" description="Low complexity" evidence="14">
    <location>
        <begin position="1"/>
        <end position="33"/>
    </location>
</feature>
<organism evidence="17 18">
    <name type="scientific">Methylobacterium oryzae</name>
    <dbReference type="NCBI Taxonomy" id="334852"/>
    <lineage>
        <taxon>Bacteria</taxon>
        <taxon>Pseudomonadati</taxon>
        <taxon>Pseudomonadota</taxon>
        <taxon>Alphaproteobacteria</taxon>
        <taxon>Hyphomicrobiales</taxon>
        <taxon>Methylobacteriaceae</taxon>
        <taxon>Methylobacterium</taxon>
    </lineage>
</organism>
<dbReference type="Proteomes" id="UP001355206">
    <property type="component" value="Unassembled WGS sequence"/>
</dbReference>
<keyword evidence="6 13" id="KW-0633">Potassium transport</keyword>
<dbReference type="InterPro" id="IPR003855">
    <property type="entry name" value="K+_transporter"/>
</dbReference>
<keyword evidence="7 13" id="KW-0812">Transmembrane</keyword>
<evidence type="ECO:0000256" key="5">
    <source>
        <dbReference type="ARBA" id="ARBA00022519"/>
    </source>
</evidence>
<protein>
    <recommendedName>
        <fullName evidence="13">Probable potassium transport system protein Kup</fullName>
    </recommendedName>
</protein>
<proteinExistence type="inferred from homology"/>
<evidence type="ECO:0000259" key="16">
    <source>
        <dbReference type="Pfam" id="PF22776"/>
    </source>
</evidence>
<dbReference type="HAMAP" id="MF_01522">
    <property type="entry name" value="Kup"/>
    <property type="match status" value="1"/>
</dbReference>
<accession>A0ABU7TXE1</accession>
<comment type="caution">
    <text evidence="17">The sequence shown here is derived from an EMBL/GenBank/DDBJ whole genome shotgun (WGS) entry which is preliminary data.</text>
</comment>
<feature type="transmembrane region" description="Helical" evidence="13">
    <location>
        <begin position="205"/>
        <end position="221"/>
    </location>
</feature>
<evidence type="ECO:0000256" key="2">
    <source>
        <dbReference type="ARBA" id="ARBA00007019"/>
    </source>
</evidence>
<dbReference type="PANTHER" id="PTHR30540:SF79">
    <property type="entry name" value="LOW AFFINITY POTASSIUM TRANSPORT SYSTEM PROTEIN KUP"/>
    <property type="match status" value="1"/>
</dbReference>
<evidence type="ECO:0000313" key="18">
    <source>
        <dbReference type="Proteomes" id="UP001355206"/>
    </source>
</evidence>
<comment type="similarity">
    <text evidence="2 13">Belongs to the HAK/KUP transporter (TC 2.A.72) family.</text>
</comment>
<feature type="transmembrane region" description="Helical" evidence="13">
    <location>
        <begin position="399"/>
        <end position="419"/>
    </location>
</feature>
<evidence type="ECO:0000259" key="15">
    <source>
        <dbReference type="Pfam" id="PF02705"/>
    </source>
</evidence>
<keyword evidence="3 13" id="KW-0813">Transport</keyword>
<feature type="transmembrane region" description="Helical" evidence="13">
    <location>
        <begin position="485"/>
        <end position="503"/>
    </location>
</feature>
<dbReference type="RefSeq" id="WP_331304051.1">
    <property type="nucleotide sequence ID" value="NZ_MLCA01000014.1"/>
</dbReference>
<evidence type="ECO:0000313" key="17">
    <source>
        <dbReference type="EMBL" id="MEE7493982.1"/>
    </source>
</evidence>
<evidence type="ECO:0000256" key="14">
    <source>
        <dbReference type="SAM" id="MobiDB-lite"/>
    </source>
</evidence>
<evidence type="ECO:0000256" key="8">
    <source>
        <dbReference type="ARBA" id="ARBA00022847"/>
    </source>
</evidence>
<keyword evidence="12 13" id="KW-0472">Membrane</keyword>
<name>A0ABU7TXE1_9HYPH</name>
<feature type="transmembrane region" description="Helical" evidence="13">
    <location>
        <begin position="114"/>
        <end position="138"/>
    </location>
</feature>
<comment type="function">
    <text evidence="13">Transport of potassium into the cell. Likely operates as a K(+):H(+) symporter.</text>
</comment>
<keyword evidence="4 13" id="KW-1003">Cell membrane</keyword>
<dbReference type="Pfam" id="PF22776">
    <property type="entry name" value="K_trans_C"/>
    <property type="match status" value="1"/>
</dbReference>
<feature type="transmembrane region" description="Helical" evidence="13">
    <location>
        <begin position="425"/>
        <end position="449"/>
    </location>
</feature>
<feature type="transmembrane region" description="Helical" evidence="13">
    <location>
        <begin position="456"/>
        <end position="479"/>
    </location>
</feature>
<keyword evidence="9 13" id="KW-0630">Potassium</keyword>
<evidence type="ECO:0000256" key="12">
    <source>
        <dbReference type="ARBA" id="ARBA00023136"/>
    </source>
</evidence>
<comment type="subcellular location">
    <subcellularLocation>
        <location evidence="13">Cell membrane</location>
        <topology evidence="13">Multi-pass membrane protein</topology>
    </subcellularLocation>
    <subcellularLocation>
        <location evidence="1">Membrane</location>
        <topology evidence="1">Multi-pass membrane protein</topology>
    </subcellularLocation>
</comment>
<evidence type="ECO:0000256" key="6">
    <source>
        <dbReference type="ARBA" id="ARBA00022538"/>
    </source>
</evidence>
<feature type="transmembrane region" description="Helical" evidence="13">
    <location>
        <begin position="228"/>
        <end position="248"/>
    </location>
</feature>
<feature type="region of interest" description="Disordered" evidence="14">
    <location>
        <begin position="1"/>
        <end position="64"/>
    </location>
</feature>
<dbReference type="InterPro" id="IPR023051">
    <property type="entry name" value="Kup"/>
</dbReference>
<feature type="transmembrane region" description="Helical" evidence="13">
    <location>
        <begin position="268"/>
        <end position="296"/>
    </location>
</feature>
<evidence type="ECO:0000256" key="13">
    <source>
        <dbReference type="HAMAP-Rule" id="MF_01522"/>
    </source>
</evidence>
<dbReference type="InterPro" id="IPR053952">
    <property type="entry name" value="K_trans_C"/>
</dbReference>
<gene>
    <name evidence="13" type="primary">kup</name>
    <name evidence="17" type="ORF">MOTC310_27630</name>
</gene>
<feature type="transmembrane region" description="Helical" evidence="13">
    <location>
        <begin position="308"/>
        <end position="328"/>
    </location>
</feature>
<evidence type="ECO:0000256" key="11">
    <source>
        <dbReference type="ARBA" id="ARBA00023065"/>
    </source>
</evidence>
<keyword evidence="18" id="KW-1185">Reference proteome</keyword>
<feature type="transmembrane region" description="Helical" evidence="13">
    <location>
        <begin position="348"/>
        <end position="373"/>
    </location>
</feature>
<evidence type="ECO:0000256" key="9">
    <source>
        <dbReference type="ARBA" id="ARBA00022958"/>
    </source>
</evidence>
<keyword evidence="11 13" id="KW-0406">Ion transport</keyword>
<evidence type="ECO:0000256" key="3">
    <source>
        <dbReference type="ARBA" id="ARBA00022448"/>
    </source>
</evidence>
<dbReference type="InterPro" id="IPR053951">
    <property type="entry name" value="K_trans_N"/>
</dbReference>
<feature type="transmembrane region" description="Helical" evidence="13">
    <location>
        <begin position="158"/>
        <end position="177"/>
    </location>
</feature>
<dbReference type="Pfam" id="PF02705">
    <property type="entry name" value="K_trans"/>
    <property type="match status" value="1"/>
</dbReference>
<evidence type="ECO:0000256" key="1">
    <source>
        <dbReference type="ARBA" id="ARBA00004141"/>
    </source>
</evidence>
<evidence type="ECO:0000256" key="7">
    <source>
        <dbReference type="ARBA" id="ARBA00022692"/>
    </source>
</evidence>
<reference evidence="17 18" key="1">
    <citation type="journal article" date="2012" name="Genet. Mol. Biol.">
        <title>Analysis of 16S rRNA and mxaF genes revealing insights into Methylobacterium niche-specific plant association.</title>
        <authorList>
            <person name="Dourado M.N."/>
            <person name="Andreote F.D."/>
            <person name="Dini-Andreote F."/>
            <person name="Conti R."/>
            <person name="Araujo J.M."/>
            <person name="Araujo W.L."/>
        </authorList>
    </citation>
    <scope>NUCLEOTIDE SEQUENCE [LARGE SCALE GENOMIC DNA]</scope>
    <source>
        <strain evidence="17 18">TC3-10</strain>
    </source>
</reference>
<dbReference type="PANTHER" id="PTHR30540">
    <property type="entry name" value="OSMOTIC STRESS POTASSIUM TRANSPORTER"/>
    <property type="match status" value="1"/>
</dbReference>
<feature type="compositionally biased region" description="Gly residues" evidence="14">
    <location>
        <begin position="34"/>
        <end position="43"/>
    </location>
</feature>
<evidence type="ECO:0000256" key="4">
    <source>
        <dbReference type="ARBA" id="ARBA00022475"/>
    </source>
</evidence>
<dbReference type="EMBL" id="MLCA01000014">
    <property type="protein sequence ID" value="MEE7493982.1"/>
    <property type="molecule type" value="Genomic_DNA"/>
</dbReference>
<keyword evidence="8 13" id="KW-0769">Symport</keyword>